<dbReference type="Proteomes" id="UP000436088">
    <property type="component" value="Unassembled WGS sequence"/>
</dbReference>
<comment type="caution">
    <text evidence="2">The sequence shown here is derived from an EMBL/GenBank/DDBJ whole genome shotgun (WGS) entry which is preliminary data.</text>
</comment>
<gene>
    <name evidence="2" type="ORF">F3Y22_tig00111238pilonHSYRG00230</name>
</gene>
<reference evidence="2" key="1">
    <citation type="submission" date="2019-09" db="EMBL/GenBank/DDBJ databases">
        <title>Draft genome information of white flower Hibiscus syriacus.</title>
        <authorList>
            <person name="Kim Y.-M."/>
        </authorList>
    </citation>
    <scope>NUCLEOTIDE SEQUENCE [LARGE SCALE GENOMIC DNA]</scope>
    <source>
        <strain evidence="2">YM2019G1</strain>
    </source>
</reference>
<feature type="transmembrane region" description="Helical" evidence="1">
    <location>
        <begin position="7"/>
        <end position="24"/>
    </location>
</feature>
<accession>A0A6A2YU18</accession>
<keyword evidence="1" id="KW-0812">Transmembrane</keyword>
<evidence type="ECO:0000313" key="3">
    <source>
        <dbReference type="Proteomes" id="UP000436088"/>
    </source>
</evidence>
<sequence>MGQTSKFLVFIIKIVVYFVFFFVFERSNEDLDIGGATELLEELAAMAARGGGDGEVGSALRERLVIRNCSAWTDWSRGRPGNSRLTPKKIQPDDPIPTAPTWNLEIGGRAKVWADLTNDGRSWSTVWPIVRLRLSRSRIWVDPF</sequence>
<keyword evidence="3" id="KW-1185">Reference proteome</keyword>
<dbReference type="EMBL" id="VEPZ02001279">
    <property type="protein sequence ID" value="KAE8682575.1"/>
    <property type="molecule type" value="Genomic_DNA"/>
</dbReference>
<protein>
    <submittedName>
        <fullName evidence="2">Uncharacterized protein</fullName>
    </submittedName>
</protein>
<keyword evidence="1" id="KW-1133">Transmembrane helix</keyword>
<proteinExistence type="predicted"/>
<organism evidence="2 3">
    <name type="scientific">Hibiscus syriacus</name>
    <name type="common">Rose of Sharon</name>
    <dbReference type="NCBI Taxonomy" id="106335"/>
    <lineage>
        <taxon>Eukaryota</taxon>
        <taxon>Viridiplantae</taxon>
        <taxon>Streptophyta</taxon>
        <taxon>Embryophyta</taxon>
        <taxon>Tracheophyta</taxon>
        <taxon>Spermatophyta</taxon>
        <taxon>Magnoliopsida</taxon>
        <taxon>eudicotyledons</taxon>
        <taxon>Gunneridae</taxon>
        <taxon>Pentapetalae</taxon>
        <taxon>rosids</taxon>
        <taxon>malvids</taxon>
        <taxon>Malvales</taxon>
        <taxon>Malvaceae</taxon>
        <taxon>Malvoideae</taxon>
        <taxon>Hibiscus</taxon>
    </lineage>
</organism>
<keyword evidence="1" id="KW-0472">Membrane</keyword>
<evidence type="ECO:0000256" key="1">
    <source>
        <dbReference type="SAM" id="Phobius"/>
    </source>
</evidence>
<evidence type="ECO:0000313" key="2">
    <source>
        <dbReference type="EMBL" id="KAE8682575.1"/>
    </source>
</evidence>
<dbReference type="AlphaFoldDB" id="A0A6A2YU18"/>
<name>A0A6A2YU18_HIBSY</name>